<dbReference type="AlphaFoldDB" id="A0A9P8UB84"/>
<evidence type="ECO:0000256" key="2">
    <source>
        <dbReference type="SAM" id="MobiDB-lite"/>
    </source>
</evidence>
<evidence type="ECO:0000313" key="4">
    <source>
        <dbReference type="Proteomes" id="UP000758603"/>
    </source>
</evidence>
<dbReference type="InterPro" id="IPR046347">
    <property type="entry name" value="bZIP_sf"/>
</dbReference>
<evidence type="ECO:0008006" key="5">
    <source>
        <dbReference type="Google" id="ProtNLM"/>
    </source>
</evidence>
<feature type="coiled-coil region" evidence="1">
    <location>
        <begin position="80"/>
        <end position="127"/>
    </location>
</feature>
<feature type="region of interest" description="Disordered" evidence="2">
    <location>
        <begin position="52"/>
        <end position="77"/>
    </location>
</feature>
<proteinExistence type="predicted"/>
<dbReference type="Proteomes" id="UP000758603">
    <property type="component" value="Unassembled WGS sequence"/>
</dbReference>
<dbReference type="CDD" id="cd14688">
    <property type="entry name" value="bZIP_YAP"/>
    <property type="match status" value="1"/>
</dbReference>
<comment type="caution">
    <text evidence="3">The sequence shown here is derived from an EMBL/GenBank/DDBJ whole genome shotgun (WGS) entry which is preliminary data.</text>
</comment>
<feature type="compositionally biased region" description="Polar residues" evidence="2">
    <location>
        <begin position="52"/>
        <end position="64"/>
    </location>
</feature>
<dbReference type="EMBL" id="JAGPXC010000011">
    <property type="protein sequence ID" value="KAH6645677.1"/>
    <property type="molecule type" value="Genomic_DNA"/>
</dbReference>
<sequence length="176" mass="19622">MTGILVTSSSTSSTLTNNAIVITMNHSQATMSKSGCDKTKLKNMGLLITTTSEPGTVSSLTPAQRSRKRAKDREAQRSIRTRTKQHIKNLEQEISQLRILRNQPESKENMLRKNKSLKEELNRLNDHGNFYKRTTNLPSTSKYPALGLYEWMVRTAISRPTSGSLNSSFGLPPQAG</sequence>
<dbReference type="RefSeq" id="XP_045952191.1">
    <property type="nucleotide sequence ID" value="XM_046094950.1"/>
</dbReference>
<dbReference type="PANTHER" id="PTHR37012">
    <property type="entry name" value="B-ZIP TRANSCRIPTION FACTOR (EUROFUNG)-RELATED"/>
    <property type="match status" value="1"/>
</dbReference>
<name>A0A9P8UB84_9PEZI</name>
<dbReference type="GeneID" id="70123843"/>
<gene>
    <name evidence="3" type="ORF">BKA67DRAFT_122398</name>
</gene>
<protein>
    <recommendedName>
        <fullName evidence="5">BZIP domain-containing protein</fullName>
    </recommendedName>
</protein>
<keyword evidence="4" id="KW-1185">Reference proteome</keyword>
<evidence type="ECO:0000313" key="3">
    <source>
        <dbReference type="EMBL" id="KAH6645677.1"/>
    </source>
</evidence>
<accession>A0A9P8UB84</accession>
<dbReference type="GO" id="GO:0003700">
    <property type="term" value="F:DNA-binding transcription factor activity"/>
    <property type="evidence" value="ECO:0007669"/>
    <property type="project" value="InterPro"/>
</dbReference>
<dbReference type="SUPFAM" id="SSF57959">
    <property type="entry name" value="Leucine zipper domain"/>
    <property type="match status" value="1"/>
</dbReference>
<reference evidence="3" key="1">
    <citation type="journal article" date="2021" name="Nat. Commun.">
        <title>Genetic determinants of endophytism in the Arabidopsis root mycobiome.</title>
        <authorList>
            <person name="Mesny F."/>
            <person name="Miyauchi S."/>
            <person name="Thiergart T."/>
            <person name="Pickel B."/>
            <person name="Atanasova L."/>
            <person name="Karlsson M."/>
            <person name="Huettel B."/>
            <person name="Barry K.W."/>
            <person name="Haridas S."/>
            <person name="Chen C."/>
            <person name="Bauer D."/>
            <person name="Andreopoulos W."/>
            <person name="Pangilinan J."/>
            <person name="LaButti K."/>
            <person name="Riley R."/>
            <person name="Lipzen A."/>
            <person name="Clum A."/>
            <person name="Drula E."/>
            <person name="Henrissat B."/>
            <person name="Kohler A."/>
            <person name="Grigoriev I.V."/>
            <person name="Martin F.M."/>
            <person name="Hacquard S."/>
        </authorList>
    </citation>
    <scope>NUCLEOTIDE SEQUENCE</scope>
    <source>
        <strain evidence="3">MPI-SDFR-AT-0073</strain>
    </source>
</reference>
<dbReference type="Gene3D" id="1.20.5.170">
    <property type="match status" value="1"/>
</dbReference>
<evidence type="ECO:0000256" key="1">
    <source>
        <dbReference type="SAM" id="Coils"/>
    </source>
</evidence>
<keyword evidence="1" id="KW-0175">Coiled coil</keyword>
<dbReference type="OrthoDB" id="3535998at2759"/>
<organism evidence="3 4">
    <name type="scientific">Truncatella angustata</name>
    <dbReference type="NCBI Taxonomy" id="152316"/>
    <lineage>
        <taxon>Eukaryota</taxon>
        <taxon>Fungi</taxon>
        <taxon>Dikarya</taxon>
        <taxon>Ascomycota</taxon>
        <taxon>Pezizomycotina</taxon>
        <taxon>Sordariomycetes</taxon>
        <taxon>Xylariomycetidae</taxon>
        <taxon>Amphisphaeriales</taxon>
        <taxon>Sporocadaceae</taxon>
        <taxon>Truncatella</taxon>
    </lineage>
</organism>
<dbReference type="PANTHER" id="PTHR37012:SF2">
    <property type="entry name" value="BZIP DOMAIN-CONTAINING PROTEIN-RELATED"/>
    <property type="match status" value="1"/>
</dbReference>